<keyword evidence="1" id="KW-0812">Transmembrane</keyword>
<protein>
    <recommendedName>
        <fullName evidence="3">Phage abortive infection protein</fullName>
    </recommendedName>
</protein>
<reference evidence="2" key="1">
    <citation type="submission" date="2019-03" db="EMBL/GenBank/DDBJ databases">
        <title>Single cell metagenomics reveals metabolic interactions within the superorganism composed of flagellate Streblomastix strix and complex community of Bacteroidetes bacteria on its surface.</title>
        <authorList>
            <person name="Treitli S.C."/>
            <person name="Kolisko M."/>
            <person name="Husnik F."/>
            <person name="Keeling P."/>
            <person name="Hampl V."/>
        </authorList>
    </citation>
    <scope>NUCLEOTIDE SEQUENCE</scope>
    <source>
        <strain evidence="2">STM</strain>
    </source>
</reference>
<organism evidence="2">
    <name type="scientific">termite gut metagenome</name>
    <dbReference type="NCBI Taxonomy" id="433724"/>
    <lineage>
        <taxon>unclassified sequences</taxon>
        <taxon>metagenomes</taxon>
        <taxon>organismal metagenomes</taxon>
    </lineage>
</organism>
<gene>
    <name evidence="2" type="ORF">EZS27_019574</name>
</gene>
<dbReference type="AlphaFoldDB" id="A0A5J4REW5"/>
<evidence type="ECO:0008006" key="3">
    <source>
        <dbReference type="Google" id="ProtNLM"/>
    </source>
</evidence>
<proteinExistence type="predicted"/>
<keyword evidence="1" id="KW-0472">Membrane</keyword>
<keyword evidence="1" id="KW-1133">Transmembrane helix</keyword>
<dbReference type="Pfam" id="PF16872">
    <property type="entry name" value="putAbiC"/>
    <property type="match status" value="1"/>
</dbReference>
<accession>A0A5J4REW5</accession>
<comment type="caution">
    <text evidence="2">The sequence shown here is derived from an EMBL/GenBank/DDBJ whole genome shotgun (WGS) entry which is preliminary data.</text>
</comment>
<dbReference type="EMBL" id="SNRY01001314">
    <property type="protein sequence ID" value="KAA6331865.1"/>
    <property type="molecule type" value="Genomic_DNA"/>
</dbReference>
<dbReference type="InterPro" id="IPR031709">
    <property type="entry name" value="PutAbiC"/>
</dbReference>
<evidence type="ECO:0000256" key="1">
    <source>
        <dbReference type="SAM" id="Phobius"/>
    </source>
</evidence>
<name>A0A5J4REW5_9ZZZZ</name>
<evidence type="ECO:0000313" key="2">
    <source>
        <dbReference type="EMBL" id="KAA6331865.1"/>
    </source>
</evidence>
<feature type="transmembrane region" description="Helical" evidence="1">
    <location>
        <begin position="20"/>
        <end position="40"/>
    </location>
</feature>
<sequence>MLVFYFMNFHGKWATDSKDWGAFGSYLGAIIGLLAFLGVLHTIYLSEERHTEDSERSIFFQLIELHRTKFENVIYYDDKENKEFRGAEAFKRYTEKIDFYFILYIFYLHYEEVIVRQTLYFNSPSFIIKLIRKLKEMDGRENLIGDDNYGYIRRLKNYLKEKKIPIIDPTLEERKSVEDVSIAYYHSLMEKEMRDVADFFYKEYGHILGHYFRNMYYVMDTINDFSSGKDKYKKIFRAQISRYEIALGLFNAVSSKSSPMMIKYLREYEIFKDIHPDDVTWLKEIIKKDKQEKVIKEEVNKDYINPLLDQVRFD</sequence>